<comment type="similarity">
    <text evidence="9">Belongs to the tetrahydrofolate dehydrogenase/cyclohydrolase family.</text>
</comment>
<dbReference type="InterPro" id="IPR020631">
    <property type="entry name" value="THF_DH/CycHdrlase_NAD-bd_dom"/>
</dbReference>
<dbReference type="SUPFAM" id="SSF51735">
    <property type="entry name" value="NAD(P)-binding Rossmann-fold domains"/>
    <property type="match status" value="1"/>
</dbReference>
<keyword evidence="7 9" id="KW-0486">Methionine biosynthesis</keyword>
<sequence>MKLLSGELIAQKIILQVGRNISQLCLKPRLDILVCQNDPISRIYLNKKKQMAQKAGIEVVAHNVKNPDTNKYLALIDILNQDRAVNGILAQLPLPKNVDLKKIIWRIDGKKDVDGFQMKEFQPPTPAAIIEILRYYNIAIAGKKIHILGRGFLVGKPLEILLKKMGARVSISDILIRKRELIKNIKNAQIVVSAMGKSDVLKIEWFHKNQIVIDAGTSVQNGAQKGDVGQQILEKVSAGTPTPGGVGPVSVACLTRNVYQAAIKQMMR</sequence>
<dbReference type="PANTHER" id="PTHR48099:SF5">
    <property type="entry name" value="C-1-TETRAHYDROFOLATE SYNTHASE, CYTOPLASMIC"/>
    <property type="match status" value="1"/>
</dbReference>
<dbReference type="Gene3D" id="3.40.50.10860">
    <property type="entry name" value="Leucine Dehydrogenase, chain A, domain 1"/>
    <property type="match status" value="1"/>
</dbReference>
<organism evidence="12 13">
    <name type="scientific">Candidatus Berkelbacteria bacterium Licking1014_7</name>
    <dbReference type="NCBI Taxonomy" id="2017147"/>
    <lineage>
        <taxon>Bacteria</taxon>
        <taxon>Candidatus Berkelbacteria</taxon>
    </lineage>
</organism>
<name>A0A554LIY3_9BACT</name>
<evidence type="ECO:0000256" key="8">
    <source>
        <dbReference type="ARBA" id="ARBA00023268"/>
    </source>
</evidence>
<reference evidence="12 13" key="1">
    <citation type="submission" date="2017-07" db="EMBL/GenBank/DDBJ databases">
        <title>Mechanisms for carbon and nitrogen cycling indicate functional differentiation within the Candidate Phyla Radiation.</title>
        <authorList>
            <person name="Danczak R.E."/>
            <person name="Johnston M.D."/>
            <person name="Kenah C."/>
            <person name="Slattery M."/>
            <person name="Wrighton K.C."/>
            <person name="Wilkins M.J."/>
        </authorList>
    </citation>
    <scope>NUCLEOTIDE SEQUENCE [LARGE SCALE GENOMIC DNA]</scope>
    <source>
        <strain evidence="12">Licking1014_7</strain>
    </source>
</reference>
<dbReference type="PANTHER" id="PTHR48099">
    <property type="entry name" value="C-1-TETRAHYDROFOLATE SYNTHASE, CYTOPLASMIC-RELATED"/>
    <property type="match status" value="1"/>
</dbReference>
<feature type="domain" description="Tetrahydrofolate dehydrogenase/cyclohydrolase catalytic" evidence="10">
    <location>
        <begin position="4"/>
        <end position="114"/>
    </location>
</feature>
<keyword evidence="2 9" id="KW-0554">One-carbon metabolism</keyword>
<feature type="binding site" evidence="9">
    <location>
        <position position="174"/>
    </location>
    <ligand>
        <name>NADP(+)</name>
        <dbReference type="ChEBI" id="CHEBI:58349"/>
    </ligand>
</feature>
<feature type="domain" description="Tetrahydrofolate dehydrogenase/cyclohydrolase NAD(P)-binding" evidence="11">
    <location>
        <begin position="123"/>
        <end position="265"/>
    </location>
</feature>
<dbReference type="EC" id="3.5.4.9" evidence="9"/>
<evidence type="ECO:0000313" key="12">
    <source>
        <dbReference type="EMBL" id="TSC92846.1"/>
    </source>
</evidence>
<dbReference type="GO" id="GO:0035999">
    <property type="term" value="P:tetrahydrofolate interconversion"/>
    <property type="evidence" value="ECO:0007669"/>
    <property type="project" value="UniProtKB-UniRule"/>
</dbReference>
<dbReference type="GO" id="GO:0000105">
    <property type="term" value="P:L-histidine biosynthetic process"/>
    <property type="evidence" value="ECO:0007669"/>
    <property type="project" value="UniProtKB-KW"/>
</dbReference>
<keyword evidence="8 9" id="KW-0511">Multifunctional enzyme</keyword>
<keyword evidence="6 9" id="KW-0560">Oxidoreductase</keyword>
<comment type="catalytic activity">
    <reaction evidence="9">
        <text>(6R)-5,10-methylene-5,6,7,8-tetrahydrofolate + NADP(+) = (6R)-5,10-methenyltetrahydrofolate + NADPH</text>
        <dbReference type="Rhea" id="RHEA:22812"/>
        <dbReference type="ChEBI" id="CHEBI:15636"/>
        <dbReference type="ChEBI" id="CHEBI:57455"/>
        <dbReference type="ChEBI" id="CHEBI:57783"/>
        <dbReference type="ChEBI" id="CHEBI:58349"/>
        <dbReference type="EC" id="1.5.1.5"/>
    </reaction>
</comment>
<comment type="caution">
    <text evidence="12">The sequence shown here is derived from an EMBL/GenBank/DDBJ whole genome shotgun (WGS) entry which is preliminary data.</text>
</comment>
<dbReference type="InterPro" id="IPR036291">
    <property type="entry name" value="NAD(P)-bd_dom_sf"/>
</dbReference>
<dbReference type="Gene3D" id="3.40.50.720">
    <property type="entry name" value="NAD(P)-binding Rossmann-like Domain"/>
    <property type="match status" value="1"/>
</dbReference>
<evidence type="ECO:0000256" key="4">
    <source>
        <dbReference type="ARBA" id="ARBA00022801"/>
    </source>
</evidence>
<keyword evidence="9" id="KW-0028">Amino-acid biosynthesis</keyword>
<dbReference type="GO" id="GO:0004477">
    <property type="term" value="F:methenyltetrahydrofolate cyclohydrolase activity"/>
    <property type="evidence" value="ECO:0007669"/>
    <property type="project" value="UniProtKB-UniRule"/>
</dbReference>
<dbReference type="InterPro" id="IPR046346">
    <property type="entry name" value="Aminoacid_DH-like_N_sf"/>
</dbReference>
<dbReference type="InterPro" id="IPR020630">
    <property type="entry name" value="THF_DH/CycHdrlase_cat_dom"/>
</dbReference>
<dbReference type="GO" id="GO:0009086">
    <property type="term" value="P:methionine biosynthetic process"/>
    <property type="evidence" value="ECO:0007669"/>
    <property type="project" value="UniProtKB-KW"/>
</dbReference>
<dbReference type="Proteomes" id="UP000315689">
    <property type="component" value="Unassembled WGS sequence"/>
</dbReference>
<dbReference type="UniPathway" id="UPA00193"/>
<dbReference type="SUPFAM" id="SSF53223">
    <property type="entry name" value="Aminoacid dehydrogenase-like, N-terminal domain"/>
    <property type="match status" value="1"/>
</dbReference>
<comment type="subunit">
    <text evidence="9">Homodimer.</text>
</comment>
<dbReference type="EMBL" id="VMGK01000012">
    <property type="protein sequence ID" value="TSC92846.1"/>
    <property type="molecule type" value="Genomic_DNA"/>
</dbReference>
<gene>
    <name evidence="9" type="primary">folD</name>
    <name evidence="12" type="ORF">CEN89_428</name>
</gene>
<evidence type="ECO:0000256" key="3">
    <source>
        <dbReference type="ARBA" id="ARBA00022755"/>
    </source>
</evidence>
<dbReference type="EC" id="1.5.1.5" evidence="9"/>
<evidence type="ECO:0000256" key="5">
    <source>
        <dbReference type="ARBA" id="ARBA00022857"/>
    </source>
</evidence>
<proteinExistence type="inferred from homology"/>
<comment type="function">
    <text evidence="9">Catalyzes the oxidation of 5,10-methylenetetrahydrofolate to 5,10-methenyltetrahydrofolate and then the hydrolysis of 5,10-methenyltetrahydrofolate to 10-formyltetrahydrofolate.</text>
</comment>
<evidence type="ECO:0000256" key="7">
    <source>
        <dbReference type="ARBA" id="ARBA00023167"/>
    </source>
</evidence>
<evidence type="ECO:0000259" key="10">
    <source>
        <dbReference type="Pfam" id="PF00763"/>
    </source>
</evidence>
<feature type="binding site" evidence="9">
    <location>
        <begin position="149"/>
        <end position="151"/>
    </location>
    <ligand>
        <name>NADP(+)</name>
        <dbReference type="ChEBI" id="CHEBI:58349"/>
    </ligand>
</feature>
<dbReference type="InterPro" id="IPR000672">
    <property type="entry name" value="THF_DH/CycHdrlase"/>
</dbReference>
<keyword evidence="4 9" id="KW-0378">Hydrolase</keyword>
<evidence type="ECO:0000256" key="2">
    <source>
        <dbReference type="ARBA" id="ARBA00022563"/>
    </source>
</evidence>
<protein>
    <recommendedName>
        <fullName evidence="9">Bifunctional protein FolD</fullName>
    </recommendedName>
    <domain>
        <recommendedName>
            <fullName evidence="9">Methylenetetrahydrofolate dehydrogenase</fullName>
            <ecNumber evidence="9">1.5.1.5</ecNumber>
        </recommendedName>
    </domain>
    <domain>
        <recommendedName>
            <fullName evidence="9">Methenyltetrahydrofolate cyclohydrolase</fullName>
            <ecNumber evidence="9">3.5.4.9</ecNumber>
        </recommendedName>
    </domain>
</protein>
<comment type="catalytic activity">
    <reaction evidence="9">
        <text>(6R)-5,10-methenyltetrahydrofolate + H2O = (6R)-10-formyltetrahydrofolate + H(+)</text>
        <dbReference type="Rhea" id="RHEA:23700"/>
        <dbReference type="ChEBI" id="CHEBI:15377"/>
        <dbReference type="ChEBI" id="CHEBI:15378"/>
        <dbReference type="ChEBI" id="CHEBI:57455"/>
        <dbReference type="ChEBI" id="CHEBI:195366"/>
        <dbReference type="EC" id="3.5.4.9"/>
    </reaction>
</comment>
<dbReference type="GO" id="GO:0004488">
    <property type="term" value="F:methylenetetrahydrofolate dehydrogenase (NADP+) activity"/>
    <property type="evidence" value="ECO:0007669"/>
    <property type="project" value="UniProtKB-UniRule"/>
</dbReference>
<evidence type="ECO:0000256" key="9">
    <source>
        <dbReference type="HAMAP-Rule" id="MF_01576"/>
    </source>
</evidence>
<evidence type="ECO:0000313" key="13">
    <source>
        <dbReference type="Proteomes" id="UP000315689"/>
    </source>
</evidence>
<dbReference type="Pfam" id="PF00763">
    <property type="entry name" value="THF_DHG_CYH"/>
    <property type="match status" value="1"/>
</dbReference>
<keyword evidence="5 9" id="KW-0521">NADP</keyword>
<feature type="binding site" evidence="9">
    <location>
        <position position="217"/>
    </location>
    <ligand>
        <name>NADP(+)</name>
        <dbReference type="ChEBI" id="CHEBI:58349"/>
    </ligand>
</feature>
<dbReference type="GO" id="GO:0006164">
    <property type="term" value="P:purine nucleotide biosynthetic process"/>
    <property type="evidence" value="ECO:0007669"/>
    <property type="project" value="UniProtKB-KW"/>
</dbReference>
<comment type="pathway">
    <text evidence="1 9">One-carbon metabolism; tetrahydrofolate interconversion.</text>
</comment>
<dbReference type="AlphaFoldDB" id="A0A554LIY3"/>
<dbReference type="Pfam" id="PF02882">
    <property type="entry name" value="THF_DHG_CYH_C"/>
    <property type="match status" value="1"/>
</dbReference>
<dbReference type="HAMAP" id="MF_01576">
    <property type="entry name" value="THF_DHG_CYH"/>
    <property type="match status" value="1"/>
</dbReference>
<keyword evidence="9" id="KW-0368">Histidine biosynthesis</keyword>
<evidence type="ECO:0000256" key="1">
    <source>
        <dbReference type="ARBA" id="ARBA00004777"/>
    </source>
</evidence>
<dbReference type="PRINTS" id="PR00085">
    <property type="entry name" value="THFDHDRGNASE"/>
</dbReference>
<keyword evidence="3 9" id="KW-0658">Purine biosynthesis</keyword>
<evidence type="ECO:0000256" key="6">
    <source>
        <dbReference type="ARBA" id="ARBA00023002"/>
    </source>
</evidence>
<dbReference type="GO" id="GO:0005829">
    <property type="term" value="C:cytosol"/>
    <property type="evidence" value="ECO:0007669"/>
    <property type="project" value="TreeGrafter"/>
</dbReference>
<accession>A0A554LIY3</accession>
<evidence type="ECO:0000259" key="11">
    <source>
        <dbReference type="Pfam" id="PF02882"/>
    </source>
</evidence>